<dbReference type="RefSeq" id="XP_030994581.1">
    <property type="nucleotide sequence ID" value="XM_031141417.1"/>
</dbReference>
<dbReference type="GeneID" id="41974197"/>
<keyword evidence="1" id="KW-0472">Membrane</keyword>
<proteinExistence type="predicted"/>
<dbReference type="InterPro" id="IPR029063">
    <property type="entry name" value="SAM-dependent_MTases_sf"/>
</dbReference>
<evidence type="ECO:0000313" key="3">
    <source>
        <dbReference type="EMBL" id="TPX12870.1"/>
    </source>
</evidence>
<dbReference type="Gene3D" id="3.40.50.150">
    <property type="entry name" value="Vaccinia Virus protein VP39"/>
    <property type="match status" value="1"/>
</dbReference>
<keyword evidence="4" id="KW-1185">Reference proteome</keyword>
<sequence length="257" mass="28822">MIVNRKFALLCAITVPVFVLIATFYNTELLSNAVNKVYTGASNLAVDPNKPRYIFVDLGANRADSLEAFLQHEGAKFEYNFPEPSWAKHDDAEIHLFEANPVFNADLVNAKQRYLSAGKKIQIYPSTVCDKIDGLRTFYLDTVNTGQDFWGSSTYANHNDVIKSKSNGTELTAVNIARWLLMNTLPRDFVVVKMDIEGAEYDLVPHFAEMGVWTVVDHLLIEWHENLPTEQAKEVAKVATLKLKSEGVQMPDYSSGA</sequence>
<dbReference type="SUPFAM" id="SSF53335">
    <property type="entry name" value="S-adenosyl-L-methionine-dependent methyltransferases"/>
    <property type="match status" value="1"/>
</dbReference>
<dbReference type="EMBL" id="SKBQ01000039">
    <property type="protein sequence ID" value="TPX12870.1"/>
    <property type="molecule type" value="Genomic_DNA"/>
</dbReference>
<keyword evidence="1" id="KW-0812">Transmembrane</keyword>
<name>A0A507B8A8_9PEZI</name>
<reference evidence="3 4" key="1">
    <citation type="submission" date="2019-06" db="EMBL/GenBank/DDBJ databases">
        <title>Draft genome sequence of the filamentous fungus Phialemoniopsis curvata isolated from diesel fuel.</title>
        <authorList>
            <person name="Varaljay V.A."/>
            <person name="Lyon W.J."/>
            <person name="Crouch A.L."/>
            <person name="Drake C.E."/>
            <person name="Hollomon J.M."/>
            <person name="Nadeau L.J."/>
            <person name="Nunn H.S."/>
            <person name="Stevenson B.S."/>
            <person name="Bojanowski C.L."/>
            <person name="Crookes-Goodson W.J."/>
        </authorList>
    </citation>
    <scope>NUCLEOTIDE SEQUENCE [LARGE SCALE GENOMIC DNA]</scope>
    <source>
        <strain evidence="3 4">D216</strain>
    </source>
</reference>
<feature type="domain" description="Methyltransferase FkbM" evidence="2">
    <location>
        <begin position="80"/>
        <end position="233"/>
    </location>
</feature>
<keyword evidence="1" id="KW-1133">Transmembrane helix</keyword>
<evidence type="ECO:0000256" key="1">
    <source>
        <dbReference type="SAM" id="Phobius"/>
    </source>
</evidence>
<accession>A0A507B8A8</accession>
<gene>
    <name evidence="3" type="ORF">E0L32_006750</name>
</gene>
<dbReference type="Proteomes" id="UP000319257">
    <property type="component" value="Unassembled WGS sequence"/>
</dbReference>
<organism evidence="3 4">
    <name type="scientific">Thyridium curvatum</name>
    <dbReference type="NCBI Taxonomy" id="1093900"/>
    <lineage>
        <taxon>Eukaryota</taxon>
        <taxon>Fungi</taxon>
        <taxon>Dikarya</taxon>
        <taxon>Ascomycota</taxon>
        <taxon>Pezizomycotina</taxon>
        <taxon>Sordariomycetes</taxon>
        <taxon>Sordariomycetidae</taxon>
        <taxon>Thyridiales</taxon>
        <taxon>Thyridiaceae</taxon>
        <taxon>Thyridium</taxon>
    </lineage>
</organism>
<dbReference type="InParanoid" id="A0A507B8A8"/>
<dbReference type="PANTHER" id="PTHR44843:SF14">
    <property type="entry name" value="METHYLTRANSFERASE TYPE 11 DOMAIN-CONTAINING PROTEIN"/>
    <property type="match status" value="1"/>
</dbReference>
<evidence type="ECO:0000259" key="2">
    <source>
        <dbReference type="Pfam" id="PF05050"/>
    </source>
</evidence>
<evidence type="ECO:0000313" key="4">
    <source>
        <dbReference type="Proteomes" id="UP000319257"/>
    </source>
</evidence>
<comment type="caution">
    <text evidence="3">The sequence shown here is derived from an EMBL/GenBank/DDBJ whole genome shotgun (WGS) entry which is preliminary data.</text>
</comment>
<protein>
    <recommendedName>
        <fullName evidence="2">Methyltransferase FkbM domain-containing protein</fullName>
    </recommendedName>
</protein>
<dbReference type="AlphaFoldDB" id="A0A507B8A8"/>
<feature type="transmembrane region" description="Helical" evidence="1">
    <location>
        <begin position="7"/>
        <end position="25"/>
    </location>
</feature>
<dbReference type="PANTHER" id="PTHR44843">
    <property type="entry name" value="METHYLTRANSFERASE"/>
    <property type="match status" value="1"/>
</dbReference>
<dbReference type="Pfam" id="PF05050">
    <property type="entry name" value="Methyltransf_21"/>
    <property type="match status" value="1"/>
</dbReference>
<dbReference type="InterPro" id="IPR006342">
    <property type="entry name" value="FkbM_mtfrase"/>
</dbReference>
<dbReference type="OrthoDB" id="10006218at2759"/>